<dbReference type="InterPro" id="IPR013320">
    <property type="entry name" value="ConA-like_dom_sf"/>
</dbReference>
<dbReference type="STRING" id="7897.ENSLACP00000021226"/>
<dbReference type="Bgee" id="ENSLACG00000018648">
    <property type="expression patterns" value="Expressed in mesonephros and 6 other cell types or tissues"/>
</dbReference>
<sequence>MAFVPPPGYQPIYNPSIPYSGPIFGGVRPGMSIYVQGYIPQDTNRWFNINFACGQEEGSDIAFHFNPRFDGWDKVVFNSFQNNEWGDEEHKRDMPFSLDQNFELVFIVTPDYYQVNVNGQSYYQFNHRIPLERVEALQVAGNVMIQSINISGSRMAPGYEEALPVPSFPSGNLPWTPPSFNVLLQTMGGPAIYSPQREELLCIEKGVTLASRFLLVNGYVYTHTHTFHINLKASCNNDIALHINPRVSEGIVVRNSFLNGTWGEEERDLETNPFQPGQYFDLSVRCGNYRFKVFINGQPLFVYNHRLRPFEQVDTVEIEGDVAVSYVHV</sequence>
<evidence type="ECO:0000313" key="5">
    <source>
        <dbReference type="Ensembl" id="ENSLACP00000021226.1"/>
    </source>
</evidence>
<evidence type="ECO:0000313" key="6">
    <source>
        <dbReference type="Proteomes" id="UP000008672"/>
    </source>
</evidence>
<dbReference type="GeneTree" id="ENSGT00940000160378"/>
<dbReference type="CDD" id="cd00070">
    <property type="entry name" value="GLECT"/>
    <property type="match status" value="2"/>
</dbReference>
<name>H3BH55_LATCH</name>
<organism evidence="5 6">
    <name type="scientific">Latimeria chalumnae</name>
    <name type="common">Coelacanth</name>
    <dbReference type="NCBI Taxonomy" id="7897"/>
    <lineage>
        <taxon>Eukaryota</taxon>
        <taxon>Metazoa</taxon>
        <taxon>Chordata</taxon>
        <taxon>Craniata</taxon>
        <taxon>Vertebrata</taxon>
        <taxon>Euteleostomi</taxon>
        <taxon>Coelacanthiformes</taxon>
        <taxon>Coelacanthidae</taxon>
        <taxon>Latimeria</taxon>
    </lineage>
</organism>
<gene>
    <name evidence="5" type="primary">LGALS4</name>
</gene>
<dbReference type="Proteomes" id="UP000008672">
    <property type="component" value="Unassembled WGS sequence"/>
</dbReference>
<dbReference type="Ensembl" id="ENSLACT00000021367.1">
    <property type="protein sequence ID" value="ENSLACP00000021226.1"/>
    <property type="gene ID" value="ENSLACG00000018648.1"/>
</dbReference>
<evidence type="ECO:0000256" key="3">
    <source>
        <dbReference type="RuleBase" id="RU102079"/>
    </source>
</evidence>
<dbReference type="InParanoid" id="H3BH55"/>
<dbReference type="Gene3D" id="2.60.120.200">
    <property type="match status" value="2"/>
</dbReference>
<dbReference type="HOGENOM" id="CLU_037794_1_0_1"/>
<dbReference type="AlphaFoldDB" id="H3BH55"/>
<proteinExistence type="predicted"/>
<dbReference type="PANTHER" id="PTHR11346">
    <property type="entry name" value="GALECTIN"/>
    <property type="match status" value="1"/>
</dbReference>
<keyword evidence="2" id="KW-0677">Repeat</keyword>
<reference evidence="5" key="2">
    <citation type="submission" date="2025-08" db="UniProtKB">
        <authorList>
            <consortium name="Ensembl"/>
        </authorList>
    </citation>
    <scope>IDENTIFICATION</scope>
</reference>
<dbReference type="OMA" id="SFVINFM"/>
<keyword evidence="6" id="KW-1185">Reference proteome</keyword>
<dbReference type="FunCoup" id="H3BH55">
    <property type="interactions" value="129"/>
</dbReference>
<evidence type="ECO:0000256" key="2">
    <source>
        <dbReference type="ARBA" id="ARBA00022737"/>
    </source>
</evidence>
<evidence type="ECO:0000259" key="4">
    <source>
        <dbReference type="PROSITE" id="PS51304"/>
    </source>
</evidence>
<dbReference type="PROSITE" id="PS51304">
    <property type="entry name" value="GALECTIN"/>
    <property type="match status" value="2"/>
</dbReference>
<feature type="domain" description="Galectin" evidence="4">
    <location>
        <begin position="19"/>
        <end position="151"/>
    </location>
</feature>
<feature type="domain" description="Galectin" evidence="4">
    <location>
        <begin position="193"/>
        <end position="329"/>
    </location>
</feature>
<dbReference type="EMBL" id="AFYH01010191">
    <property type="status" value="NOT_ANNOTATED_CDS"/>
    <property type="molecule type" value="Genomic_DNA"/>
</dbReference>
<dbReference type="GO" id="GO:0030246">
    <property type="term" value="F:carbohydrate binding"/>
    <property type="evidence" value="ECO:0007669"/>
    <property type="project" value="UniProtKB-UniRule"/>
</dbReference>
<dbReference type="EMBL" id="AFYH01010188">
    <property type="status" value="NOT_ANNOTATED_CDS"/>
    <property type="molecule type" value="Genomic_DNA"/>
</dbReference>
<reference evidence="5" key="3">
    <citation type="submission" date="2025-09" db="UniProtKB">
        <authorList>
            <consortium name="Ensembl"/>
        </authorList>
    </citation>
    <scope>IDENTIFICATION</scope>
</reference>
<dbReference type="SMART" id="SM00908">
    <property type="entry name" value="Gal-bind_lectin"/>
    <property type="match status" value="2"/>
</dbReference>
<keyword evidence="1 3" id="KW-0430">Lectin</keyword>
<dbReference type="InterPro" id="IPR001079">
    <property type="entry name" value="Galectin_CRD"/>
</dbReference>
<dbReference type="Pfam" id="PF00337">
    <property type="entry name" value="Gal-bind_lectin"/>
    <property type="match status" value="2"/>
</dbReference>
<dbReference type="eggNOG" id="KOG3587">
    <property type="taxonomic scope" value="Eukaryota"/>
</dbReference>
<dbReference type="InterPro" id="IPR044156">
    <property type="entry name" value="Galectin-like"/>
</dbReference>
<dbReference type="EMBL" id="AFYH01010189">
    <property type="status" value="NOT_ANNOTATED_CDS"/>
    <property type="molecule type" value="Genomic_DNA"/>
</dbReference>
<protein>
    <recommendedName>
        <fullName evidence="3">Galectin</fullName>
    </recommendedName>
</protein>
<reference evidence="6" key="1">
    <citation type="submission" date="2011-08" db="EMBL/GenBank/DDBJ databases">
        <title>The draft genome of Latimeria chalumnae.</title>
        <authorList>
            <person name="Di Palma F."/>
            <person name="Alfoldi J."/>
            <person name="Johnson J."/>
            <person name="Berlin A."/>
            <person name="Gnerre S."/>
            <person name="Jaffe D."/>
            <person name="MacCallum I."/>
            <person name="Young S."/>
            <person name="Walker B.J."/>
            <person name="Lander E."/>
            <person name="Lindblad-Toh K."/>
        </authorList>
    </citation>
    <scope>NUCLEOTIDE SEQUENCE [LARGE SCALE GENOMIC DNA]</scope>
    <source>
        <strain evidence="6">Wild caught</strain>
    </source>
</reference>
<dbReference type="FunFam" id="2.60.120.200:FF:000124">
    <property type="entry name" value="Galectin-4"/>
    <property type="match status" value="2"/>
</dbReference>
<accession>H3BH55</accession>
<dbReference type="EMBL" id="AFYH01010190">
    <property type="status" value="NOT_ANNOTATED_CDS"/>
    <property type="molecule type" value="Genomic_DNA"/>
</dbReference>
<dbReference type="PANTHER" id="PTHR11346:SF32">
    <property type="entry name" value="GALECTIN-4"/>
    <property type="match status" value="1"/>
</dbReference>
<dbReference type="SMART" id="SM00276">
    <property type="entry name" value="GLECT"/>
    <property type="match status" value="2"/>
</dbReference>
<evidence type="ECO:0000256" key="1">
    <source>
        <dbReference type="ARBA" id="ARBA00022734"/>
    </source>
</evidence>
<dbReference type="SUPFAM" id="SSF49899">
    <property type="entry name" value="Concanavalin A-like lectins/glucanases"/>
    <property type="match status" value="2"/>
</dbReference>